<dbReference type="InterPro" id="IPR009057">
    <property type="entry name" value="Homeodomain-like_sf"/>
</dbReference>
<protein>
    <recommendedName>
        <fullName evidence="9">DNA-binding response regulator</fullName>
    </recommendedName>
</protein>
<sequence length="239" mass="27247">MSYGILLVDDDSRFRKEFVESFDEYSFVEAASGEEAIKALRLPNQVDLVVLDVMMPGERGTQTLKRIKKEFPRLPVIMLTGFSTKDVAIEALKGNADDYLEKPFNIEKTKSLLKKFLIEKKGGFDIDASDLKGKVEKVKEYILKNSDKKVTLEDAAKIIFFSPKYLSRAFSEIVGKGFNDFKLAAKIEKSKELLLNTGYSVEQVSEKLGYLNSESFIRIFKKNVKMTPAVFRKKKKKKI</sequence>
<dbReference type="Gene3D" id="1.10.10.60">
    <property type="entry name" value="Homeodomain-like"/>
    <property type="match status" value="2"/>
</dbReference>
<dbReference type="AlphaFoldDB" id="A0A1F4U6G7"/>
<evidence type="ECO:0000256" key="2">
    <source>
        <dbReference type="ARBA" id="ARBA00023125"/>
    </source>
</evidence>
<dbReference type="Pfam" id="PF12833">
    <property type="entry name" value="HTH_18"/>
    <property type="match status" value="1"/>
</dbReference>
<dbReference type="PROSITE" id="PS01124">
    <property type="entry name" value="HTH_ARAC_FAMILY_2"/>
    <property type="match status" value="1"/>
</dbReference>
<evidence type="ECO:0000313" key="8">
    <source>
        <dbReference type="Proteomes" id="UP000179242"/>
    </source>
</evidence>
<evidence type="ECO:0000256" key="4">
    <source>
        <dbReference type="PROSITE-ProRule" id="PRU00169"/>
    </source>
</evidence>
<dbReference type="SUPFAM" id="SSF46689">
    <property type="entry name" value="Homeodomain-like"/>
    <property type="match status" value="2"/>
</dbReference>
<dbReference type="Gene3D" id="3.40.50.2300">
    <property type="match status" value="1"/>
</dbReference>
<gene>
    <name evidence="7" type="ORF">A2438_06030</name>
</gene>
<proteinExistence type="predicted"/>
<evidence type="ECO:0000313" key="7">
    <source>
        <dbReference type="EMBL" id="OGC40558.1"/>
    </source>
</evidence>
<dbReference type="PROSITE" id="PS00041">
    <property type="entry name" value="HTH_ARAC_FAMILY_1"/>
    <property type="match status" value="1"/>
</dbReference>
<dbReference type="PANTHER" id="PTHR43280">
    <property type="entry name" value="ARAC-FAMILY TRANSCRIPTIONAL REGULATOR"/>
    <property type="match status" value="1"/>
</dbReference>
<dbReference type="InterPro" id="IPR018060">
    <property type="entry name" value="HTH_AraC"/>
</dbReference>
<dbReference type="PROSITE" id="PS50110">
    <property type="entry name" value="RESPONSE_REGULATORY"/>
    <property type="match status" value="1"/>
</dbReference>
<feature type="modified residue" description="4-aspartylphosphate" evidence="4">
    <location>
        <position position="52"/>
    </location>
</feature>
<evidence type="ECO:0000256" key="1">
    <source>
        <dbReference type="ARBA" id="ARBA00023015"/>
    </source>
</evidence>
<organism evidence="7 8">
    <name type="scientific">candidate division WOR-1 bacterium RIFOXYC2_FULL_46_14</name>
    <dbReference type="NCBI Taxonomy" id="1802587"/>
    <lineage>
        <taxon>Bacteria</taxon>
        <taxon>Bacillati</taxon>
        <taxon>Saganbacteria</taxon>
    </lineage>
</organism>
<dbReference type="GO" id="GO:0043565">
    <property type="term" value="F:sequence-specific DNA binding"/>
    <property type="evidence" value="ECO:0007669"/>
    <property type="project" value="InterPro"/>
</dbReference>
<evidence type="ECO:0000256" key="3">
    <source>
        <dbReference type="ARBA" id="ARBA00023163"/>
    </source>
</evidence>
<dbReference type="GO" id="GO:0003700">
    <property type="term" value="F:DNA-binding transcription factor activity"/>
    <property type="evidence" value="ECO:0007669"/>
    <property type="project" value="InterPro"/>
</dbReference>
<dbReference type="SMART" id="SM00342">
    <property type="entry name" value="HTH_ARAC"/>
    <property type="match status" value="1"/>
</dbReference>
<keyword evidence="4" id="KW-0597">Phosphoprotein</keyword>
<name>A0A1F4U6G7_UNCSA</name>
<dbReference type="InterPro" id="IPR001789">
    <property type="entry name" value="Sig_transdc_resp-reg_receiver"/>
</dbReference>
<dbReference type="EMBL" id="MEUJ01000003">
    <property type="protein sequence ID" value="OGC40558.1"/>
    <property type="molecule type" value="Genomic_DNA"/>
</dbReference>
<keyword evidence="3" id="KW-0804">Transcription</keyword>
<dbReference type="GO" id="GO:0000160">
    <property type="term" value="P:phosphorelay signal transduction system"/>
    <property type="evidence" value="ECO:0007669"/>
    <property type="project" value="InterPro"/>
</dbReference>
<accession>A0A1F4U6G7</accession>
<dbReference type="Pfam" id="PF00072">
    <property type="entry name" value="Response_reg"/>
    <property type="match status" value="1"/>
</dbReference>
<feature type="domain" description="HTH araC/xylS-type" evidence="5">
    <location>
        <begin position="136"/>
        <end position="234"/>
    </location>
</feature>
<dbReference type="PANTHER" id="PTHR43280:SF28">
    <property type="entry name" value="HTH-TYPE TRANSCRIPTIONAL ACTIVATOR RHAS"/>
    <property type="match status" value="1"/>
</dbReference>
<comment type="caution">
    <text evidence="7">The sequence shown here is derived from an EMBL/GenBank/DDBJ whole genome shotgun (WGS) entry which is preliminary data.</text>
</comment>
<feature type="domain" description="Response regulatory" evidence="6">
    <location>
        <begin position="4"/>
        <end position="117"/>
    </location>
</feature>
<dbReference type="InterPro" id="IPR011006">
    <property type="entry name" value="CheY-like_superfamily"/>
</dbReference>
<dbReference type="CDD" id="cd00156">
    <property type="entry name" value="REC"/>
    <property type="match status" value="1"/>
</dbReference>
<reference evidence="7 8" key="1">
    <citation type="journal article" date="2016" name="Nat. Commun.">
        <title>Thousands of microbial genomes shed light on interconnected biogeochemical processes in an aquifer system.</title>
        <authorList>
            <person name="Anantharaman K."/>
            <person name="Brown C.T."/>
            <person name="Hug L.A."/>
            <person name="Sharon I."/>
            <person name="Castelle C.J."/>
            <person name="Probst A.J."/>
            <person name="Thomas B.C."/>
            <person name="Singh A."/>
            <person name="Wilkins M.J."/>
            <person name="Karaoz U."/>
            <person name="Brodie E.L."/>
            <person name="Williams K.H."/>
            <person name="Hubbard S.S."/>
            <person name="Banfield J.F."/>
        </authorList>
    </citation>
    <scope>NUCLEOTIDE SEQUENCE [LARGE SCALE GENOMIC DNA]</scope>
</reference>
<keyword evidence="1" id="KW-0805">Transcription regulation</keyword>
<evidence type="ECO:0008006" key="9">
    <source>
        <dbReference type="Google" id="ProtNLM"/>
    </source>
</evidence>
<evidence type="ECO:0000259" key="5">
    <source>
        <dbReference type="PROSITE" id="PS01124"/>
    </source>
</evidence>
<dbReference type="InterPro" id="IPR018062">
    <property type="entry name" value="HTH_AraC-typ_CS"/>
</dbReference>
<keyword evidence="2" id="KW-0238">DNA-binding</keyword>
<dbReference type="SMART" id="SM00448">
    <property type="entry name" value="REC"/>
    <property type="match status" value="1"/>
</dbReference>
<dbReference type="SUPFAM" id="SSF52172">
    <property type="entry name" value="CheY-like"/>
    <property type="match status" value="1"/>
</dbReference>
<dbReference type="Proteomes" id="UP000179242">
    <property type="component" value="Unassembled WGS sequence"/>
</dbReference>
<evidence type="ECO:0000259" key="6">
    <source>
        <dbReference type="PROSITE" id="PS50110"/>
    </source>
</evidence>